<evidence type="ECO:0000256" key="1">
    <source>
        <dbReference type="SAM" id="MobiDB-lite"/>
    </source>
</evidence>
<organism evidence="3">
    <name type="scientific">Harpegnathos saltator</name>
    <name type="common">Jerdon's jumping ant</name>
    <dbReference type="NCBI Taxonomy" id="610380"/>
    <lineage>
        <taxon>Eukaryota</taxon>
        <taxon>Metazoa</taxon>
        <taxon>Ecdysozoa</taxon>
        <taxon>Arthropoda</taxon>
        <taxon>Hexapoda</taxon>
        <taxon>Insecta</taxon>
        <taxon>Pterygota</taxon>
        <taxon>Neoptera</taxon>
        <taxon>Endopterygota</taxon>
        <taxon>Hymenoptera</taxon>
        <taxon>Apocrita</taxon>
        <taxon>Aculeata</taxon>
        <taxon>Formicoidea</taxon>
        <taxon>Formicidae</taxon>
        <taxon>Ponerinae</taxon>
        <taxon>Ponerini</taxon>
        <taxon>Harpegnathos</taxon>
    </lineage>
</organism>
<gene>
    <name evidence="2" type="ORF">EAI_04217</name>
</gene>
<protein>
    <submittedName>
        <fullName evidence="2">Uncharacterized protein</fullName>
    </submittedName>
</protein>
<keyword evidence="3" id="KW-1185">Reference proteome</keyword>
<feature type="region of interest" description="Disordered" evidence="1">
    <location>
        <begin position="54"/>
        <end position="77"/>
    </location>
</feature>
<feature type="compositionally biased region" description="Basic and acidic residues" evidence="1">
    <location>
        <begin position="62"/>
        <end position="77"/>
    </location>
</feature>
<dbReference type="EMBL" id="GL452568">
    <property type="protein sequence ID" value="EFN77068.1"/>
    <property type="molecule type" value="Genomic_DNA"/>
</dbReference>
<reference evidence="2 3" key="1">
    <citation type="journal article" date="2010" name="Science">
        <title>Genomic comparison of the ants Camponotus floridanus and Harpegnathos saltator.</title>
        <authorList>
            <person name="Bonasio R."/>
            <person name="Zhang G."/>
            <person name="Ye C."/>
            <person name="Mutti N.S."/>
            <person name="Fang X."/>
            <person name="Qin N."/>
            <person name="Donahue G."/>
            <person name="Yang P."/>
            <person name="Li Q."/>
            <person name="Li C."/>
            <person name="Zhang P."/>
            <person name="Huang Z."/>
            <person name="Berger S.L."/>
            <person name="Reinberg D."/>
            <person name="Wang J."/>
            <person name="Liebig J."/>
        </authorList>
    </citation>
    <scope>NUCLEOTIDE SEQUENCE [LARGE SCALE GENOMIC DNA]</scope>
    <source>
        <strain evidence="2 3">R22 G/1</strain>
    </source>
</reference>
<dbReference type="InParanoid" id="E2C4R0"/>
<accession>E2C4R0</accession>
<evidence type="ECO:0000313" key="3">
    <source>
        <dbReference type="Proteomes" id="UP000008237"/>
    </source>
</evidence>
<proteinExistence type="predicted"/>
<sequence>MRVPEAPRGCARQLRARRIPIDVIPACDPHFLLRRPAEKEYHPANCRETSETVSAIMAGESTGRKIESPRRPQDDPE</sequence>
<dbReference type="Proteomes" id="UP000008237">
    <property type="component" value="Unassembled WGS sequence"/>
</dbReference>
<evidence type="ECO:0000313" key="2">
    <source>
        <dbReference type="EMBL" id="EFN77068.1"/>
    </source>
</evidence>
<dbReference type="AlphaFoldDB" id="E2C4R0"/>
<name>E2C4R0_HARSA</name>